<dbReference type="InterPro" id="IPR002740">
    <property type="entry name" value="EVE_domain"/>
</dbReference>
<evidence type="ECO:0000256" key="1">
    <source>
        <dbReference type="HAMAP-Rule" id="MF_00771"/>
    </source>
</evidence>
<gene>
    <name evidence="3" type="ORF">ABEG18_11720</name>
</gene>
<protein>
    <recommendedName>
        <fullName evidence="1">UPF0310 protein ABEG18_11720</fullName>
    </recommendedName>
</protein>
<dbReference type="InterPro" id="IPR022996">
    <property type="entry name" value="UPF0310"/>
</dbReference>
<dbReference type="SUPFAM" id="SSF88697">
    <property type="entry name" value="PUA domain-like"/>
    <property type="match status" value="1"/>
</dbReference>
<dbReference type="InterPro" id="IPR015947">
    <property type="entry name" value="PUA-like_sf"/>
</dbReference>
<proteinExistence type="inferred from homology"/>
<reference evidence="3" key="1">
    <citation type="submission" date="2024-05" db="EMBL/GenBank/DDBJ databases">
        <authorList>
            <person name="Kim S."/>
            <person name="Heo J."/>
            <person name="Choi H."/>
            <person name="Choi Y."/>
            <person name="Kwon S.-W."/>
            <person name="Kim Y."/>
        </authorList>
    </citation>
    <scope>NUCLEOTIDE SEQUENCE</scope>
    <source>
        <strain evidence="3">KACC 23698</strain>
    </source>
</reference>
<dbReference type="AlphaFoldDB" id="A0AAU7JLU1"/>
<dbReference type="Pfam" id="PF01878">
    <property type="entry name" value="EVE"/>
    <property type="match status" value="1"/>
</dbReference>
<name>A0AAU7JLU1_9HYPH</name>
<dbReference type="NCBIfam" id="NF002616">
    <property type="entry name" value="PRK02268.1-2"/>
    <property type="match status" value="1"/>
</dbReference>
<dbReference type="HAMAP" id="MF_00771">
    <property type="entry name" value="UPF0310"/>
    <property type="match status" value="1"/>
</dbReference>
<evidence type="ECO:0000259" key="2">
    <source>
        <dbReference type="Pfam" id="PF01878"/>
    </source>
</evidence>
<dbReference type="RefSeq" id="WP_406858241.1">
    <property type="nucleotide sequence ID" value="NZ_CP157484.1"/>
</dbReference>
<comment type="similarity">
    <text evidence="1">Belongs to the UPF0310 family.</text>
</comment>
<feature type="domain" description="EVE" evidence="2">
    <location>
        <begin position="3"/>
        <end position="134"/>
    </location>
</feature>
<dbReference type="CDD" id="cd21132">
    <property type="entry name" value="EVE-like"/>
    <property type="match status" value="1"/>
</dbReference>
<accession>A0AAU7JLU1</accession>
<evidence type="ECO:0000313" key="3">
    <source>
        <dbReference type="EMBL" id="XBO41387.1"/>
    </source>
</evidence>
<dbReference type="Gene3D" id="3.10.590.10">
    <property type="entry name" value="ph1033 like domains"/>
    <property type="match status" value="1"/>
</dbReference>
<organism evidence="3">
    <name type="scientific">Alsobacter sp. KACC 23698</name>
    <dbReference type="NCBI Taxonomy" id="3149229"/>
    <lineage>
        <taxon>Bacteria</taxon>
        <taxon>Pseudomonadati</taxon>
        <taxon>Pseudomonadota</taxon>
        <taxon>Alphaproteobacteria</taxon>
        <taxon>Hyphomicrobiales</taxon>
        <taxon>Alsobacteraceae</taxon>
        <taxon>Alsobacter</taxon>
    </lineage>
</organism>
<sequence>MSRFWIGVASAEHVRRGSAGGFMQLCHGKAAPLRRIAPGDGVVYYSPSEAFGARDGYSSLTAVGWVRAGDAYDVDCGNGFRPHRRDVDWWDARETPIRPLLDALDFTRGQRNWGYRLRFGVFEISERDYRTITEAMGAAGLTPAGSAPPPPR</sequence>
<dbReference type="EMBL" id="CP157484">
    <property type="protein sequence ID" value="XBO41387.1"/>
    <property type="molecule type" value="Genomic_DNA"/>
</dbReference>